<proteinExistence type="predicted"/>
<dbReference type="Pfam" id="PF07751">
    <property type="entry name" value="Abi_2"/>
    <property type="match status" value="1"/>
</dbReference>
<reference evidence="1 2" key="1">
    <citation type="submission" date="2024-07" db="EMBL/GenBank/DDBJ databases">
        <authorList>
            <person name="Yun M."/>
        </authorList>
    </citation>
    <scope>NUCLEOTIDE SEQUENCE [LARGE SCALE GENOMIC DNA]</scope>
    <source>
        <strain evidence="1 2">MS01</strain>
    </source>
</reference>
<accession>A0ABV3S2Y9</accession>
<keyword evidence="2" id="KW-1185">Reference proteome</keyword>
<comment type="caution">
    <text evidence="1">The sequence shown here is derived from an EMBL/GenBank/DDBJ whole genome shotgun (WGS) entry which is preliminary data.</text>
</comment>
<protein>
    <submittedName>
        <fullName evidence="1">Abi family protein</fullName>
    </submittedName>
</protein>
<dbReference type="EMBL" id="JBFPER010000001">
    <property type="protein sequence ID" value="MEX0380430.1"/>
    <property type="molecule type" value="Genomic_DNA"/>
</dbReference>
<evidence type="ECO:0000313" key="2">
    <source>
        <dbReference type="Proteomes" id="UP001556617"/>
    </source>
</evidence>
<dbReference type="Proteomes" id="UP001556617">
    <property type="component" value="Unassembled WGS sequence"/>
</dbReference>
<evidence type="ECO:0000313" key="1">
    <source>
        <dbReference type="EMBL" id="MEX0380430.1"/>
    </source>
</evidence>
<name>A0ABV3S2Y9_9LACO</name>
<gene>
    <name evidence="1" type="ORF">AB3K24_03580</name>
</gene>
<dbReference type="RefSeq" id="WP_367973835.1">
    <property type="nucleotide sequence ID" value="NZ_JBFPEQ010000001.1"/>
</dbReference>
<dbReference type="InterPro" id="IPR011664">
    <property type="entry name" value="Abi_system_AbiD/AbiF-like"/>
</dbReference>
<sequence length="299" mass="34951">MSRENKPKLDTRSLIKHMKSKGITFSLISENDAEQFLDTKNYYFKATSYRSNFPKVDGKYINLDFAYLVELAAIDAQLRRYLFDVAINVEHGLKVKILAIINNNPDEDGYTIVDEFKQKYTGFYETTITYMKKSRYSQDLYKKHGSDPAVWVLLETMSFGALTKFIEFYATKYPSKQLKTFINTMKYAKNIRNAVAHSSPILINLFTPKEYVPKPSAVVSNFSRENGIERQFIQDMKIHDLVALFYLNKQLSSERARYYTEKNGRETLNRLTRHPEYFHGMASIQQFEIVFSQILDTQN</sequence>
<organism evidence="1 2">
    <name type="scientific">Leuconostoc aquikimchii</name>
    <dbReference type="NCBI Taxonomy" id="3236804"/>
    <lineage>
        <taxon>Bacteria</taxon>
        <taxon>Bacillati</taxon>
        <taxon>Bacillota</taxon>
        <taxon>Bacilli</taxon>
        <taxon>Lactobacillales</taxon>
        <taxon>Lactobacillaceae</taxon>
        <taxon>Leuconostoc</taxon>
    </lineage>
</organism>